<dbReference type="CDD" id="cd16917">
    <property type="entry name" value="HATPase_UhpB-NarQ-NarX-like"/>
    <property type="match status" value="1"/>
</dbReference>
<dbReference type="InterPro" id="IPR003594">
    <property type="entry name" value="HATPase_dom"/>
</dbReference>
<dbReference type="PANTHER" id="PTHR24421:SF10">
    <property type="entry name" value="NITRATE_NITRITE SENSOR PROTEIN NARQ"/>
    <property type="match status" value="1"/>
</dbReference>
<dbReference type="STRING" id="1391627.SAMN05216464_108184"/>
<dbReference type="AlphaFoldDB" id="A0A1G7EW25"/>
<dbReference type="Proteomes" id="UP000199072">
    <property type="component" value="Unassembled WGS sequence"/>
</dbReference>
<keyword evidence="8" id="KW-0902">Two-component regulatory system</keyword>
<dbReference type="InterPro" id="IPR019734">
    <property type="entry name" value="TPR_rpt"/>
</dbReference>
<gene>
    <name evidence="13" type="ORF">SAMN05216464_108184</name>
</gene>
<keyword evidence="11" id="KW-1133">Transmembrane helix</keyword>
<keyword evidence="9" id="KW-0802">TPR repeat</keyword>
<dbReference type="Gene3D" id="1.25.40.10">
    <property type="entry name" value="Tetratricopeptide repeat domain"/>
    <property type="match status" value="2"/>
</dbReference>
<dbReference type="GO" id="GO:0005524">
    <property type="term" value="F:ATP binding"/>
    <property type="evidence" value="ECO:0007669"/>
    <property type="project" value="UniProtKB-KW"/>
</dbReference>
<dbReference type="Pfam" id="PF13424">
    <property type="entry name" value="TPR_12"/>
    <property type="match status" value="1"/>
</dbReference>
<dbReference type="SMART" id="SM00387">
    <property type="entry name" value="HATPase_c"/>
    <property type="match status" value="1"/>
</dbReference>
<evidence type="ECO:0000256" key="8">
    <source>
        <dbReference type="ARBA" id="ARBA00023012"/>
    </source>
</evidence>
<evidence type="ECO:0000313" key="13">
    <source>
        <dbReference type="EMBL" id="SDE67849.1"/>
    </source>
</evidence>
<evidence type="ECO:0000256" key="5">
    <source>
        <dbReference type="ARBA" id="ARBA00022741"/>
    </source>
</evidence>
<evidence type="ECO:0000313" key="14">
    <source>
        <dbReference type="Proteomes" id="UP000199072"/>
    </source>
</evidence>
<feature type="repeat" description="TPR" evidence="9">
    <location>
        <begin position="124"/>
        <end position="157"/>
    </location>
</feature>
<dbReference type="Pfam" id="PF02518">
    <property type="entry name" value="HATPase_c"/>
    <property type="match status" value="1"/>
</dbReference>
<dbReference type="OrthoDB" id="9778366at2"/>
<dbReference type="SMART" id="SM00028">
    <property type="entry name" value="TPR"/>
    <property type="match status" value="5"/>
</dbReference>
<keyword evidence="6 13" id="KW-0418">Kinase</keyword>
<dbReference type="GO" id="GO:0000155">
    <property type="term" value="F:phosphorelay sensor kinase activity"/>
    <property type="evidence" value="ECO:0007669"/>
    <property type="project" value="InterPro"/>
</dbReference>
<feature type="repeat" description="TPR" evidence="9">
    <location>
        <begin position="164"/>
        <end position="197"/>
    </location>
</feature>
<dbReference type="InterPro" id="IPR036890">
    <property type="entry name" value="HATPase_C_sf"/>
</dbReference>
<dbReference type="GO" id="GO:0016020">
    <property type="term" value="C:membrane"/>
    <property type="evidence" value="ECO:0007669"/>
    <property type="project" value="InterPro"/>
</dbReference>
<dbReference type="InterPro" id="IPR005467">
    <property type="entry name" value="His_kinase_dom"/>
</dbReference>
<evidence type="ECO:0000256" key="4">
    <source>
        <dbReference type="ARBA" id="ARBA00022679"/>
    </source>
</evidence>
<dbReference type="SUPFAM" id="SSF48452">
    <property type="entry name" value="TPR-like"/>
    <property type="match status" value="2"/>
</dbReference>
<evidence type="ECO:0000256" key="9">
    <source>
        <dbReference type="PROSITE-ProRule" id="PRU00339"/>
    </source>
</evidence>
<organism evidence="13 14">
    <name type="scientific">Mucilaginibacter pineti</name>
    <dbReference type="NCBI Taxonomy" id="1391627"/>
    <lineage>
        <taxon>Bacteria</taxon>
        <taxon>Pseudomonadati</taxon>
        <taxon>Bacteroidota</taxon>
        <taxon>Sphingobacteriia</taxon>
        <taxon>Sphingobacteriales</taxon>
        <taxon>Sphingobacteriaceae</taxon>
        <taxon>Mucilaginibacter</taxon>
    </lineage>
</organism>
<keyword evidence="5" id="KW-0547">Nucleotide-binding</keyword>
<dbReference type="EMBL" id="FNAI01000008">
    <property type="protein sequence ID" value="SDE67849.1"/>
    <property type="molecule type" value="Genomic_DNA"/>
</dbReference>
<name>A0A1G7EW25_9SPHI</name>
<dbReference type="SUPFAM" id="SSF55874">
    <property type="entry name" value="ATPase domain of HSP90 chaperone/DNA topoisomerase II/histidine kinase"/>
    <property type="match status" value="1"/>
</dbReference>
<evidence type="ECO:0000256" key="11">
    <source>
        <dbReference type="SAM" id="Phobius"/>
    </source>
</evidence>
<evidence type="ECO:0000256" key="6">
    <source>
        <dbReference type="ARBA" id="ARBA00022777"/>
    </source>
</evidence>
<dbReference type="InterPro" id="IPR011990">
    <property type="entry name" value="TPR-like_helical_dom_sf"/>
</dbReference>
<evidence type="ECO:0000259" key="12">
    <source>
        <dbReference type="PROSITE" id="PS50109"/>
    </source>
</evidence>
<feature type="domain" description="Histidine kinase" evidence="12">
    <location>
        <begin position="403"/>
        <end position="598"/>
    </location>
</feature>
<feature type="coiled-coil region" evidence="10">
    <location>
        <begin position="323"/>
        <end position="350"/>
    </location>
</feature>
<keyword evidence="14" id="KW-1185">Reference proteome</keyword>
<feature type="transmembrane region" description="Helical" evidence="11">
    <location>
        <begin position="358"/>
        <end position="378"/>
    </location>
</feature>
<dbReference type="GO" id="GO:0046983">
    <property type="term" value="F:protein dimerization activity"/>
    <property type="evidence" value="ECO:0007669"/>
    <property type="project" value="InterPro"/>
</dbReference>
<dbReference type="PROSITE" id="PS50005">
    <property type="entry name" value="TPR"/>
    <property type="match status" value="2"/>
</dbReference>
<dbReference type="Pfam" id="PF07730">
    <property type="entry name" value="HisKA_3"/>
    <property type="match status" value="1"/>
</dbReference>
<dbReference type="PROSITE" id="PS50109">
    <property type="entry name" value="HIS_KIN"/>
    <property type="match status" value="1"/>
</dbReference>
<comment type="catalytic activity">
    <reaction evidence="1">
        <text>ATP + protein L-histidine = ADP + protein N-phospho-L-histidine.</text>
        <dbReference type="EC" id="2.7.13.3"/>
    </reaction>
</comment>
<keyword evidence="4" id="KW-0808">Transferase</keyword>
<protein>
    <recommendedName>
        <fullName evidence="2">histidine kinase</fullName>
        <ecNumber evidence="2">2.7.13.3</ecNumber>
    </recommendedName>
</protein>
<dbReference type="PANTHER" id="PTHR24421">
    <property type="entry name" value="NITRATE/NITRITE SENSOR PROTEIN NARX-RELATED"/>
    <property type="match status" value="1"/>
</dbReference>
<evidence type="ECO:0000256" key="10">
    <source>
        <dbReference type="SAM" id="Coils"/>
    </source>
</evidence>
<dbReference type="PROSITE" id="PS50293">
    <property type="entry name" value="TPR_REGION"/>
    <property type="match status" value="1"/>
</dbReference>
<reference evidence="13 14" key="1">
    <citation type="submission" date="2016-10" db="EMBL/GenBank/DDBJ databases">
        <authorList>
            <person name="de Groot N.N."/>
        </authorList>
    </citation>
    <scope>NUCLEOTIDE SEQUENCE [LARGE SCALE GENOMIC DNA]</scope>
    <source>
        <strain evidence="13 14">47C3B</strain>
    </source>
</reference>
<evidence type="ECO:0000256" key="7">
    <source>
        <dbReference type="ARBA" id="ARBA00022840"/>
    </source>
</evidence>
<evidence type="ECO:0000256" key="3">
    <source>
        <dbReference type="ARBA" id="ARBA00022553"/>
    </source>
</evidence>
<keyword evidence="7" id="KW-0067">ATP-binding</keyword>
<dbReference type="InterPro" id="IPR011712">
    <property type="entry name" value="Sig_transdc_His_kin_sub3_dim/P"/>
</dbReference>
<evidence type="ECO:0000256" key="2">
    <source>
        <dbReference type="ARBA" id="ARBA00012438"/>
    </source>
</evidence>
<sequence length="601" mass="68264">MGSIHPDMKYLFHFLFFLVAIPCFGQNADSLKKIISGNSPPQQRLNAIEQFTSLFPAKDPDEILTVAKTGLNLAAKLNNKEATGLLLVNIGKAYHQKANYDSTAYFYDKAAGILSALNKEAVLANGYIELANSYLKLKNYTKAIEFYDTAIKYAPKSGSRSTLIIALNGLGTLYESKHNYREALNYFRQSFDISDSLNLVQKAKENTSEAYSRNFMKDVMGNIKQKTASVQNILKTLDTKKSLNDTLALTINYFNLGVLYKGKKMYPQSLDALQNCLQYASKINYTDMQSSAVNEMADLYERIGDYRQSLNYLKKRSAINVGINKNSKTIDELQTKYEITQREDQVLKQQFEITKRNYWMTGIFVLILLMLLMGLIYYKQTQLKQRNIAMQAIIETEENERRRIARDLHDSVSQTMSAAKINLTVIGGELPFVNEEQRKRFEKAINLVDNGFREVRTISHNMMPWALHETGLAQVIKQFIGNIENDTIAINFFSKGFDAPFDDTTEIILYRVLQESVHNVMKHANASRIDISLIKDEQNISLTIEDNGEGFDITNPEIHKGMGFNNLRSRINFLKGKVELDSQIGKGTLVSVYVPIINKAL</sequence>
<keyword evidence="11" id="KW-0812">Transmembrane</keyword>
<dbReference type="Gene3D" id="1.20.5.1930">
    <property type="match status" value="1"/>
</dbReference>
<evidence type="ECO:0000256" key="1">
    <source>
        <dbReference type="ARBA" id="ARBA00000085"/>
    </source>
</evidence>
<accession>A0A1G7EW25</accession>
<keyword evidence="10" id="KW-0175">Coiled coil</keyword>
<keyword evidence="3" id="KW-0597">Phosphoprotein</keyword>
<keyword evidence="11" id="KW-0472">Membrane</keyword>
<dbReference type="EC" id="2.7.13.3" evidence="2"/>
<dbReference type="InterPro" id="IPR050482">
    <property type="entry name" value="Sensor_HK_TwoCompSys"/>
</dbReference>
<proteinExistence type="predicted"/>
<dbReference type="Gene3D" id="3.30.565.10">
    <property type="entry name" value="Histidine kinase-like ATPase, C-terminal domain"/>
    <property type="match status" value="1"/>
</dbReference>